<sequence length="362" mass="41104">MMSTNLRFAHPFPWQYPSALPLVGGQSGLTKGDPIIHLKEVLTSGKPKIVSTSIKRSNKDHCEAAWTVDMGPIVETKAVSTSIKRPNKNPDRRTVDLGPNAMIIMAMQFNFALTNVPEPSETSAFLAETKDSWIADSGATDHMTSRREWFSTFEEIPEGVHPVCLGDGKQIYAKVSSAELKKLRTPVRARFTKAFNELETEIKKKEVKKADVEKILRRLQTHHEKLLILNMRMEEALLRESASEDIFTAEYESVCEYEDNFSNIMTDYEALAKKDDVSTISGTAAMNYRLPKLEFKKFGGEPREWITFWSQFSTIDRDPQMPPETKFQYLFQATAENSEAREAVESFPPSADNYPKAIEYIK</sequence>
<dbReference type="EMBL" id="CP092864">
    <property type="protein sequence ID" value="UYV62870.1"/>
    <property type="molecule type" value="Genomic_DNA"/>
</dbReference>
<keyword evidence="4" id="KW-1185">Reference proteome</keyword>
<dbReference type="InterPro" id="IPR005312">
    <property type="entry name" value="DUF1759"/>
</dbReference>
<organism evidence="3 4">
    <name type="scientific">Cordylochernes scorpioides</name>
    <dbReference type="NCBI Taxonomy" id="51811"/>
    <lineage>
        <taxon>Eukaryota</taxon>
        <taxon>Metazoa</taxon>
        <taxon>Ecdysozoa</taxon>
        <taxon>Arthropoda</taxon>
        <taxon>Chelicerata</taxon>
        <taxon>Arachnida</taxon>
        <taxon>Pseudoscorpiones</taxon>
        <taxon>Cheliferoidea</taxon>
        <taxon>Chernetidae</taxon>
        <taxon>Cordylochernes</taxon>
    </lineage>
</organism>
<evidence type="ECO:0000256" key="1">
    <source>
        <dbReference type="SAM" id="Coils"/>
    </source>
</evidence>
<evidence type="ECO:0000313" key="3">
    <source>
        <dbReference type="EMBL" id="UYV62870.1"/>
    </source>
</evidence>
<evidence type="ECO:0000313" key="4">
    <source>
        <dbReference type="Proteomes" id="UP001235939"/>
    </source>
</evidence>
<dbReference type="Pfam" id="PF22936">
    <property type="entry name" value="Pol_BBD"/>
    <property type="match status" value="1"/>
</dbReference>
<reference evidence="3 4" key="1">
    <citation type="submission" date="2022-01" db="EMBL/GenBank/DDBJ databases">
        <title>A chromosomal length assembly of Cordylochernes scorpioides.</title>
        <authorList>
            <person name="Zeh D."/>
            <person name="Zeh J."/>
        </authorList>
    </citation>
    <scope>NUCLEOTIDE SEQUENCE [LARGE SCALE GENOMIC DNA]</scope>
    <source>
        <strain evidence="3">IN4F17</strain>
        <tissue evidence="3">Whole Body</tissue>
    </source>
</reference>
<feature type="domain" description="Retrovirus-related Pol polyprotein from transposon TNT 1-94-like beta-barrel" evidence="2">
    <location>
        <begin position="133"/>
        <end position="174"/>
    </location>
</feature>
<dbReference type="Proteomes" id="UP001235939">
    <property type="component" value="Chromosome 02"/>
</dbReference>
<gene>
    <name evidence="3" type="ORF">LAZ67_2002193</name>
</gene>
<proteinExistence type="predicted"/>
<keyword evidence="1" id="KW-0175">Coiled coil</keyword>
<feature type="coiled-coil region" evidence="1">
    <location>
        <begin position="188"/>
        <end position="215"/>
    </location>
</feature>
<evidence type="ECO:0000259" key="2">
    <source>
        <dbReference type="Pfam" id="PF22936"/>
    </source>
</evidence>
<dbReference type="Pfam" id="PF03564">
    <property type="entry name" value="DUF1759"/>
    <property type="match status" value="1"/>
</dbReference>
<protein>
    <recommendedName>
        <fullName evidence="2">Retrovirus-related Pol polyprotein from transposon TNT 1-94-like beta-barrel domain-containing protein</fullName>
    </recommendedName>
</protein>
<accession>A0ABY6K527</accession>
<name>A0ABY6K527_9ARAC</name>
<dbReference type="InterPro" id="IPR054722">
    <property type="entry name" value="PolX-like_BBD"/>
</dbReference>